<dbReference type="GO" id="GO:0007165">
    <property type="term" value="P:signal transduction"/>
    <property type="evidence" value="ECO:0007669"/>
    <property type="project" value="TreeGrafter"/>
</dbReference>
<name>A0A7V1CVA0_9GAMM</name>
<dbReference type="GO" id="GO:0008236">
    <property type="term" value="F:serine-type peptidase activity"/>
    <property type="evidence" value="ECO:0007669"/>
    <property type="project" value="InterPro"/>
</dbReference>
<dbReference type="CDD" id="cd06567">
    <property type="entry name" value="Peptidase_S41"/>
    <property type="match status" value="1"/>
</dbReference>
<accession>A0A7V1CVA0</accession>
<evidence type="ECO:0000259" key="1">
    <source>
        <dbReference type="Pfam" id="PF03572"/>
    </source>
</evidence>
<dbReference type="RefSeq" id="WP_304178380.1">
    <property type="nucleotide sequence ID" value="NZ_DRGM01000009.1"/>
</dbReference>
<dbReference type="PANTHER" id="PTHR32060:SF22">
    <property type="entry name" value="CARBOXYL-TERMINAL-PROCESSING PEPTIDASE 3, CHLOROPLASTIC"/>
    <property type="match status" value="1"/>
</dbReference>
<dbReference type="GO" id="GO:0004175">
    <property type="term" value="F:endopeptidase activity"/>
    <property type="evidence" value="ECO:0007669"/>
    <property type="project" value="TreeGrafter"/>
</dbReference>
<dbReference type="PANTHER" id="PTHR32060">
    <property type="entry name" value="TAIL-SPECIFIC PROTEASE"/>
    <property type="match status" value="1"/>
</dbReference>
<dbReference type="EMBL" id="DRGM01000009">
    <property type="protein sequence ID" value="HEA14958.1"/>
    <property type="molecule type" value="Genomic_DNA"/>
</dbReference>
<proteinExistence type="predicted"/>
<dbReference type="Pfam" id="PF03572">
    <property type="entry name" value="Peptidase_S41"/>
    <property type="match status" value="1"/>
</dbReference>
<protein>
    <submittedName>
        <fullName evidence="2">Peptidase S41</fullName>
    </submittedName>
</protein>
<gene>
    <name evidence="2" type="ORF">ENH88_00600</name>
</gene>
<sequence length="465" mass="52711">MKSLLFLGIVILGIFNVQSKEIDIERGIKFPPKGDLISVKDLQNDVAELKTLLLTVHPDPSFTMNIKALELELNKLTQTIVAPMTQLEAWKHFSLMNPFFNDGHMVITYPEYEQRLNQHMDNGGRFFPLQVRIDKSQNIYVTGVENVNENINIGDKIAAINGVAAAEIVGNILNRMHGDTVSNRRAFGAQRFAKMYWLLYGDSHNYQVDIDDNSELRRYSIPGSDNNTVRDNSDISDFVQRKILKDDIGYIRIDRFYYSSEQEEPFFNFMKQSWLEFRDANVQDVIIDVRNNPGGTDHYWQLGIAPFVAQKPFSFLSRFKIRMTERNIRLGPFKGELGTIAEGSYDELIPIEERNDLRIPGKAYLLMGPLSYSSSVLFLTAFQDSHQAVIAGESGGARSCTTGRIQTSIFDGSKLELTMPTAIFTRPAGQELCKKPIKPDILILDEPSNPNIAVTKLAKSIIDRR</sequence>
<organism evidence="2">
    <name type="scientific">Pseudoalteromonas prydzensis</name>
    <dbReference type="NCBI Taxonomy" id="182141"/>
    <lineage>
        <taxon>Bacteria</taxon>
        <taxon>Pseudomonadati</taxon>
        <taxon>Pseudomonadota</taxon>
        <taxon>Gammaproteobacteria</taxon>
        <taxon>Alteromonadales</taxon>
        <taxon>Pseudoalteromonadaceae</taxon>
        <taxon>Pseudoalteromonas</taxon>
    </lineage>
</organism>
<dbReference type="GO" id="GO:0006508">
    <property type="term" value="P:proteolysis"/>
    <property type="evidence" value="ECO:0007669"/>
    <property type="project" value="InterPro"/>
</dbReference>
<reference evidence="2" key="1">
    <citation type="journal article" date="2020" name="mSystems">
        <title>Genome- and Community-Level Interaction Insights into Carbon Utilization and Element Cycling Functions of Hydrothermarchaeota in Hydrothermal Sediment.</title>
        <authorList>
            <person name="Zhou Z."/>
            <person name="Liu Y."/>
            <person name="Xu W."/>
            <person name="Pan J."/>
            <person name="Luo Z.H."/>
            <person name="Li M."/>
        </authorList>
    </citation>
    <scope>NUCLEOTIDE SEQUENCE [LARGE SCALE GENOMIC DNA]</scope>
    <source>
        <strain evidence="2">HyVt-346</strain>
    </source>
</reference>
<comment type="caution">
    <text evidence="2">The sequence shown here is derived from an EMBL/GenBank/DDBJ whole genome shotgun (WGS) entry which is preliminary data.</text>
</comment>
<dbReference type="GO" id="GO:0030288">
    <property type="term" value="C:outer membrane-bounded periplasmic space"/>
    <property type="evidence" value="ECO:0007669"/>
    <property type="project" value="TreeGrafter"/>
</dbReference>
<dbReference type="InterPro" id="IPR029045">
    <property type="entry name" value="ClpP/crotonase-like_dom_sf"/>
</dbReference>
<dbReference type="SUPFAM" id="SSF52096">
    <property type="entry name" value="ClpP/crotonase"/>
    <property type="match status" value="1"/>
</dbReference>
<dbReference type="AlphaFoldDB" id="A0A7V1CVA0"/>
<evidence type="ECO:0000313" key="2">
    <source>
        <dbReference type="EMBL" id="HEA14958.1"/>
    </source>
</evidence>
<feature type="domain" description="Tail specific protease" evidence="1">
    <location>
        <begin position="247"/>
        <end position="442"/>
    </location>
</feature>
<dbReference type="InterPro" id="IPR005151">
    <property type="entry name" value="Tail-specific_protease"/>
</dbReference>
<dbReference type="Gene3D" id="3.90.226.10">
    <property type="entry name" value="2-enoyl-CoA Hydratase, Chain A, domain 1"/>
    <property type="match status" value="1"/>
</dbReference>
<dbReference type="Proteomes" id="UP000886188">
    <property type="component" value="Unassembled WGS sequence"/>
</dbReference>